<dbReference type="InterPro" id="IPR019162">
    <property type="entry name" value="FancL_WD-rpt_cont_dom"/>
</dbReference>
<dbReference type="PANTHER" id="PTHR13206:SF0">
    <property type="entry name" value="E3 UBIQUITIN-PROTEIN LIGASE FANCL"/>
    <property type="match status" value="1"/>
</dbReference>
<evidence type="ECO:0000259" key="3">
    <source>
        <dbReference type="Pfam" id="PF18890"/>
    </source>
</evidence>
<dbReference type="GO" id="GO:0006513">
    <property type="term" value="P:protein monoubiquitination"/>
    <property type="evidence" value="ECO:0007669"/>
    <property type="project" value="TreeGrafter"/>
</dbReference>
<dbReference type="STRING" id="478820.A0A196S7E7"/>
<dbReference type="Gene3D" id="3.10.110.10">
    <property type="entry name" value="Ubiquitin Conjugating Enzyme"/>
    <property type="match status" value="1"/>
</dbReference>
<dbReference type="Proteomes" id="UP000078348">
    <property type="component" value="Unassembled WGS sequence"/>
</dbReference>
<dbReference type="PANTHER" id="PTHR13206">
    <property type="entry name" value="UBIQUITIN LIGASE PROTEIN PHF9 FANCONI ANEMIA GROUP L PROTEIN"/>
    <property type="match status" value="1"/>
</dbReference>
<dbReference type="Pfam" id="PF18891">
    <property type="entry name" value="FANCL_d3"/>
    <property type="match status" value="1"/>
</dbReference>
<proteinExistence type="predicted"/>
<feature type="domain" description="FANCL C-terminal" evidence="2">
    <location>
        <begin position="302"/>
        <end position="371"/>
    </location>
</feature>
<reference evidence="5 6" key="1">
    <citation type="submission" date="2016-05" db="EMBL/GenBank/DDBJ databases">
        <title>Nuclear genome of Blastocystis sp. subtype 1 NandII.</title>
        <authorList>
            <person name="Gentekaki E."/>
            <person name="Curtis B."/>
            <person name="Stairs C."/>
            <person name="Eme L."/>
            <person name="Herman E."/>
            <person name="Klimes V."/>
            <person name="Arias M.C."/>
            <person name="Elias M."/>
            <person name="Hilliou F."/>
            <person name="Klute M."/>
            <person name="Malik S.-B."/>
            <person name="Pightling A."/>
            <person name="Rachubinski R."/>
            <person name="Salas D."/>
            <person name="Schlacht A."/>
            <person name="Suga H."/>
            <person name="Archibald J."/>
            <person name="Ball S.G."/>
            <person name="Clark G."/>
            <person name="Dacks J."/>
            <person name="Van Der Giezen M."/>
            <person name="Tsaousis A."/>
            <person name="Roger A."/>
        </authorList>
    </citation>
    <scope>NUCLEOTIDE SEQUENCE [LARGE SCALE GENOMIC DNA]</scope>
    <source>
        <strain evidence="6">ATCC 50177 / NandII</strain>
    </source>
</reference>
<comment type="caution">
    <text evidence="5">The sequence shown here is derived from an EMBL/GenBank/DDBJ whole genome shotgun (WGS) entry which is preliminary data.</text>
</comment>
<dbReference type="Pfam" id="PF09765">
    <property type="entry name" value="FANCL_d1"/>
    <property type="match status" value="1"/>
</dbReference>
<evidence type="ECO:0000313" key="5">
    <source>
        <dbReference type="EMBL" id="OAO11909.1"/>
    </source>
</evidence>
<protein>
    <submittedName>
        <fullName evidence="5">E3 ubiquitin-protein ligase</fullName>
    </submittedName>
</protein>
<feature type="domain" description="Fanconi anemia complex subunit FancL WD-repeat containing" evidence="1">
    <location>
        <begin position="4"/>
        <end position="90"/>
    </location>
</feature>
<evidence type="ECO:0000313" key="6">
    <source>
        <dbReference type="Proteomes" id="UP000078348"/>
    </source>
</evidence>
<dbReference type="OrthoDB" id="10263265at2759"/>
<accession>A0A196S7E7</accession>
<keyword evidence="6" id="KW-1185">Reference proteome</keyword>
<dbReference type="InterPro" id="IPR044037">
    <property type="entry name" value="FANCL_d3"/>
</dbReference>
<dbReference type="SUPFAM" id="SSF57850">
    <property type="entry name" value="RING/U-box"/>
    <property type="match status" value="1"/>
</dbReference>
<dbReference type="InterPro" id="IPR013083">
    <property type="entry name" value="Znf_RING/FYVE/PHD"/>
</dbReference>
<dbReference type="InterPro" id="IPR016135">
    <property type="entry name" value="UBQ-conjugating_enzyme/RWD"/>
</dbReference>
<dbReference type="InterPro" id="IPR026850">
    <property type="entry name" value="FANCL_C"/>
</dbReference>
<dbReference type="CDD" id="cd23831">
    <property type="entry name" value="DRWD-N_FANCL"/>
    <property type="match status" value="1"/>
</dbReference>
<dbReference type="InterPro" id="IPR026848">
    <property type="entry name" value="Fancl"/>
</dbReference>
<sequence length="377" mass="43183">MSLVNNSFLIVEDSTAKNKWAIVERVNNQYYYLCVQLGRDSYRSLKGASISCSRGLLELIAGQKELVERKLEQCKTVNDLARELQLLIEKLQLNSQSAKQFDAPPFHYYNAVLHDIESLGWNNISSISDTLQRITIVVPDPSNRSHDVTITLPASYPDGTPQCQLGLPQKVAFQWKRTNPLSSILSAVRSIINRFDDVWSVLEDLDKHCIVIDPTNPTFEHNYRRIYLQNQCSMMYTVNVEKPFAMGEMLIVGPAAQKEVFEKRLNEHLREWDMSVLPRVNMEHMLQLTFPQPSQTDASQYEIECAICYSYQLEYHGKTVLPDKSCPNEKCARVFHYSCLLDMLRSNPTTKQSFNTLYGCCPYCQTPLSLNLGEGLF</sequence>
<dbReference type="SMART" id="SM01197">
    <property type="entry name" value="FANCL_C"/>
    <property type="match status" value="1"/>
</dbReference>
<feature type="domain" description="FANCL UBC-like" evidence="4">
    <location>
        <begin position="198"/>
        <end position="293"/>
    </location>
</feature>
<dbReference type="Pfam" id="PF18890">
    <property type="entry name" value="FANCL_d2"/>
    <property type="match status" value="1"/>
</dbReference>
<name>A0A196S7E7_BLAHN</name>
<dbReference type="Gene3D" id="3.10.110.20">
    <property type="entry name" value="RWD domain-like"/>
    <property type="match status" value="1"/>
</dbReference>
<dbReference type="GO" id="GO:0036297">
    <property type="term" value="P:interstrand cross-link repair"/>
    <property type="evidence" value="ECO:0007669"/>
    <property type="project" value="InterPro"/>
</dbReference>
<dbReference type="Pfam" id="PF11793">
    <property type="entry name" value="FANCL_C"/>
    <property type="match status" value="1"/>
</dbReference>
<dbReference type="GO" id="GO:0043240">
    <property type="term" value="C:Fanconi anaemia nuclear complex"/>
    <property type="evidence" value="ECO:0007669"/>
    <property type="project" value="InterPro"/>
</dbReference>
<dbReference type="InterPro" id="IPR043003">
    <property type="entry name" value="FANCL_d3_sf"/>
</dbReference>
<dbReference type="CDD" id="cd23786">
    <property type="entry name" value="ELF_FANCL"/>
    <property type="match status" value="1"/>
</dbReference>
<dbReference type="GO" id="GO:0061630">
    <property type="term" value="F:ubiquitin protein ligase activity"/>
    <property type="evidence" value="ECO:0007669"/>
    <property type="project" value="TreeGrafter"/>
</dbReference>
<organism evidence="5 6">
    <name type="scientific">Blastocystis sp. subtype 1 (strain ATCC 50177 / NandII)</name>
    <dbReference type="NCBI Taxonomy" id="478820"/>
    <lineage>
        <taxon>Eukaryota</taxon>
        <taxon>Sar</taxon>
        <taxon>Stramenopiles</taxon>
        <taxon>Bigyra</taxon>
        <taxon>Opalozoa</taxon>
        <taxon>Opalinata</taxon>
        <taxon>Blastocystidae</taxon>
        <taxon>Blastocystis</taxon>
    </lineage>
</organism>
<evidence type="ECO:0000259" key="2">
    <source>
        <dbReference type="Pfam" id="PF11793"/>
    </source>
</evidence>
<dbReference type="AlphaFoldDB" id="A0A196S7E7"/>
<gene>
    <name evidence="5" type="ORF">AV274_6413</name>
</gene>
<dbReference type="EMBL" id="LXWW01000575">
    <property type="protein sequence ID" value="OAO11909.1"/>
    <property type="molecule type" value="Genomic_DNA"/>
</dbReference>
<dbReference type="InterPro" id="IPR043898">
    <property type="entry name" value="FANCL_d2"/>
</dbReference>
<feature type="domain" description="FANCL UBC-like" evidence="3">
    <location>
        <begin position="107"/>
        <end position="192"/>
    </location>
</feature>
<evidence type="ECO:0000259" key="1">
    <source>
        <dbReference type="Pfam" id="PF09765"/>
    </source>
</evidence>
<evidence type="ECO:0000259" key="4">
    <source>
        <dbReference type="Pfam" id="PF18891"/>
    </source>
</evidence>
<dbReference type="CDD" id="cd23832">
    <property type="entry name" value="DRWD-C_FANCL"/>
    <property type="match status" value="1"/>
</dbReference>
<dbReference type="Gene3D" id="3.30.40.10">
    <property type="entry name" value="Zinc/RING finger domain, C3HC4 (zinc finger)"/>
    <property type="match status" value="1"/>
</dbReference>